<gene>
    <name evidence="2" type="ORF">PCOR1329_LOCUS70236</name>
</gene>
<reference evidence="2" key="1">
    <citation type="submission" date="2023-10" db="EMBL/GenBank/DDBJ databases">
        <authorList>
            <person name="Chen Y."/>
            <person name="Shah S."/>
            <person name="Dougan E. K."/>
            <person name="Thang M."/>
            <person name="Chan C."/>
        </authorList>
    </citation>
    <scope>NUCLEOTIDE SEQUENCE [LARGE SCALE GENOMIC DNA]</scope>
</reference>
<evidence type="ECO:0000313" key="3">
    <source>
        <dbReference type="Proteomes" id="UP001189429"/>
    </source>
</evidence>
<feature type="compositionally biased region" description="Low complexity" evidence="1">
    <location>
        <begin position="66"/>
        <end position="87"/>
    </location>
</feature>
<evidence type="ECO:0000256" key="1">
    <source>
        <dbReference type="SAM" id="MobiDB-lite"/>
    </source>
</evidence>
<organism evidence="2 3">
    <name type="scientific">Prorocentrum cordatum</name>
    <dbReference type="NCBI Taxonomy" id="2364126"/>
    <lineage>
        <taxon>Eukaryota</taxon>
        <taxon>Sar</taxon>
        <taxon>Alveolata</taxon>
        <taxon>Dinophyceae</taxon>
        <taxon>Prorocentrales</taxon>
        <taxon>Prorocentraceae</taxon>
        <taxon>Prorocentrum</taxon>
    </lineage>
</organism>
<protein>
    <recommendedName>
        <fullName evidence="4">Peroxin/Ferlin domain-containing protein</fullName>
    </recommendedName>
</protein>
<dbReference type="Proteomes" id="UP001189429">
    <property type="component" value="Unassembled WGS sequence"/>
</dbReference>
<name>A0ABN9WSJ8_9DINO</name>
<sequence>MVRAAALLEVLGEDTPSLGGWGEDRCSITVCRWDPLAGCISLRPGDIQVFRFASCSSPSPLGPALEPEVPSEAEGGPEPAGGADVPDGTVTVREVRAAVAGAWALPDPSALALVALTGAQAAAQLPEDVQTLQMCGVVPGDILIAEVKASDEASGPCGSPGAALGSVALYDQVASGTHVEEVWELQRRYTVLSASWRAPFMPHDGPAKLRWVCREGYGQHPWMADSKEQPAAQPTPPLVPPEGYFGCGWAVVEPPGDCDRDGWQYAFDFYEEDDAWRAEAGLYLCRRRLWRCTFVR</sequence>
<comment type="caution">
    <text evidence="2">The sequence shown here is derived from an EMBL/GenBank/DDBJ whole genome shotgun (WGS) entry which is preliminary data.</text>
</comment>
<accession>A0ABN9WSJ8</accession>
<evidence type="ECO:0000313" key="2">
    <source>
        <dbReference type="EMBL" id="CAK0889783.1"/>
    </source>
</evidence>
<feature type="region of interest" description="Disordered" evidence="1">
    <location>
        <begin position="61"/>
        <end position="87"/>
    </location>
</feature>
<proteinExistence type="predicted"/>
<keyword evidence="3" id="KW-1185">Reference proteome</keyword>
<dbReference type="EMBL" id="CAUYUJ010019269">
    <property type="protein sequence ID" value="CAK0889783.1"/>
    <property type="molecule type" value="Genomic_DNA"/>
</dbReference>
<evidence type="ECO:0008006" key="4">
    <source>
        <dbReference type="Google" id="ProtNLM"/>
    </source>
</evidence>